<reference evidence="3 4" key="1">
    <citation type="journal article" date="2021" name="Elife">
        <title>Chloroplast acquisition without the gene transfer in kleptoplastic sea slugs, Plakobranchus ocellatus.</title>
        <authorList>
            <person name="Maeda T."/>
            <person name="Takahashi S."/>
            <person name="Yoshida T."/>
            <person name="Shimamura S."/>
            <person name="Takaki Y."/>
            <person name="Nagai Y."/>
            <person name="Toyoda A."/>
            <person name="Suzuki Y."/>
            <person name="Arimoto A."/>
            <person name="Ishii H."/>
            <person name="Satoh N."/>
            <person name="Nishiyama T."/>
            <person name="Hasebe M."/>
            <person name="Maruyama T."/>
            <person name="Minagawa J."/>
            <person name="Obokata J."/>
            <person name="Shigenobu S."/>
        </authorList>
    </citation>
    <scope>NUCLEOTIDE SEQUENCE [LARGE SCALE GENOMIC DNA]</scope>
</reference>
<dbReference type="PROSITE" id="PS00383">
    <property type="entry name" value="TYR_PHOSPHATASE_1"/>
    <property type="match status" value="1"/>
</dbReference>
<evidence type="ECO:0000259" key="2">
    <source>
        <dbReference type="PROSITE" id="PS50056"/>
    </source>
</evidence>
<dbReference type="PROSITE" id="PS50056">
    <property type="entry name" value="TYR_PHOSPHATASE_2"/>
    <property type="match status" value="1"/>
</dbReference>
<dbReference type="Pfam" id="PF00782">
    <property type="entry name" value="DSPc"/>
    <property type="match status" value="1"/>
</dbReference>
<evidence type="ECO:0000313" key="4">
    <source>
        <dbReference type="Proteomes" id="UP000762676"/>
    </source>
</evidence>
<dbReference type="Proteomes" id="UP000762676">
    <property type="component" value="Unassembled WGS sequence"/>
</dbReference>
<proteinExistence type="predicted"/>
<dbReference type="AlphaFoldDB" id="A0AAV4EJ50"/>
<feature type="region of interest" description="Disordered" evidence="1">
    <location>
        <begin position="285"/>
        <end position="306"/>
    </location>
</feature>
<dbReference type="InterPro" id="IPR016130">
    <property type="entry name" value="Tyr_Pase_AS"/>
</dbReference>
<sequence>MPPPDRFSPTILLRQLGEQNLTLAGVIDLTFTKKYYNKEEFLHKSVGHKKVFTKGHEVPSDGVYKEFTEAVESFSNDENLIGVHCTHGVNRTGYMIEKMNMNPQEAIDLFNDSRGHNIERENYIADLKRRKSGESLELLSQDKPIKKKPRWRHHKEDHPNWRQRGPHGPEEYAPSPSHASSRHEWQERHSNTFQPYFNPRFALPYSGPRRTLQNDRDFHFEHWRNSSPCFDQPHGHDGRAVNARQGRSWQDPFSYHHHNGYNNHLYHQGSERHIRSRYWEQTDPHSDEHYYTSRGQHLQQRSYRYN</sequence>
<keyword evidence="4" id="KW-1185">Reference proteome</keyword>
<organism evidence="3 4">
    <name type="scientific">Elysia marginata</name>
    <dbReference type="NCBI Taxonomy" id="1093978"/>
    <lineage>
        <taxon>Eukaryota</taxon>
        <taxon>Metazoa</taxon>
        <taxon>Spiralia</taxon>
        <taxon>Lophotrochozoa</taxon>
        <taxon>Mollusca</taxon>
        <taxon>Gastropoda</taxon>
        <taxon>Heterobranchia</taxon>
        <taxon>Euthyneura</taxon>
        <taxon>Panpulmonata</taxon>
        <taxon>Sacoglossa</taxon>
        <taxon>Placobranchoidea</taxon>
        <taxon>Plakobranchidae</taxon>
        <taxon>Elysia</taxon>
    </lineage>
</organism>
<feature type="region of interest" description="Disordered" evidence="1">
    <location>
        <begin position="135"/>
        <end position="188"/>
    </location>
</feature>
<evidence type="ECO:0000313" key="3">
    <source>
        <dbReference type="EMBL" id="GFR61047.1"/>
    </source>
</evidence>
<dbReference type="PANTHER" id="PTHR10367:SF9">
    <property type="entry name" value="DUAL-SPECIFICITY PHOSPHATASE 11 (RNA_RNP COMPLEX 1-INTERACTING)"/>
    <property type="match status" value="1"/>
</dbReference>
<dbReference type="EMBL" id="BMAT01007256">
    <property type="protein sequence ID" value="GFR61047.1"/>
    <property type="molecule type" value="Genomic_DNA"/>
</dbReference>
<feature type="compositionally biased region" description="Polar residues" evidence="1">
    <location>
        <begin position="293"/>
        <end position="306"/>
    </location>
</feature>
<dbReference type="SUPFAM" id="SSF52799">
    <property type="entry name" value="(Phosphotyrosine protein) phosphatases II"/>
    <property type="match status" value="1"/>
</dbReference>
<gene>
    <name evidence="3" type="ORF">ElyMa_003548100</name>
</gene>
<comment type="caution">
    <text evidence="3">The sequence shown here is derived from an EMBL/GenBank/DDBJ whole genome shotgun (WGS) entry which is preliminary data.</text>
</comment>
<dbReference type="Gene3D" id="3.90.190.10">
    <property type="entry name" value="Protein tyrosine phosphatase superfamily"/>
    <property type="match status" value="1"/>
</dbReference>
<dbReference type="GO" id="GO:0004651">
    <property type="term" value="F:polynucleotide 5'-phosphatase activity"/>
    <property type="evidence" value="ECO:0007669"/>
    <property type="project" value="TreeGrafter"/>
</dbReference>
<dbReference type="InterPro" id="IPR000340">
    <property type="entry name" value="Dual-sp_phosphatase_cat-dom"/>
</dbReference>
<accession>A0AAV4EJ50</accession>
<dbReference type="InterPro" id="IPR051029">
    <property type="entry name" value="mRNA_Capping_Enz/RNA_Phosphat"/>
</dbReference>
<dbReference type="InterPro" id="IPR000387">
    <property type="entry name" value="Tyr_Pase_dom"/>
</dbReference>
<dbReference type="InterPro" id="IPR029021">
    <property type="entry name" value="Prot-tyrosine_phosphatase-like"/>
</dbReference>
<name>A0AAV4EJ50_9GAST</name>
<protein>
    <submittedName>
        <fullName evidence="3">RNA/RNP complex-1-interacting phosphatase</fullName>
    </submittedName>
</protein>
<evidence type="ECO:0000256" key="1">
    <source>
        <dbReference type="SAM" id="MobiDB-lite"/>
    </source>
</evidence>
<feature type="domain" description="Tyrosine specific protein phosphatases" evidence="2">
    <location>
        <begin position="65"/>
        <end position="131"/>
    </location>
</feature>
<dbReference type="PANTHER" id="PTHR10367">
    <property type="entry name" value="MRNA-CAPPING ENZYME"/>
    <property type="match status" value="1"/>
</dbReference>